<dbReference type="GeneID" id="96778774"/>
<evidence type="ECO:0000313" key="3">
    <source>
        <dbReference type="Proteomes" id="UP000433181"/>
    </source>
</evidence>
<organism evidence="2 3">
    <name type="scientific">Anaerovibrio slackiae</name>
    <dbReference type="NCBI Taxonomy" id="2652309"/>
    <lineage>
        <taxon>Bacteria</taxon>
        <taxon>Bacillati</taxon>
        <taxon>Bacillota</taxon>
        <taxon>Negativicutes</taxon>
        <taxon>Selenomonadales</taxon>
        <taxon>Selenomonadaceae</taxon>
        <taxon>Anaerovibrio</taxon>
    </lineage>
</organism>
<feature type="domain" description="DUF403" evidence="1">
    <location>
        <begin position="10"/>
        <end position="166"/>
    </location>
</feature>
<dbReference type="Proteomes" id="UP000433181">
    <property type="component" value="Unassembled WGS sequence"/>
</dbReference>
<comment type="caution">
    <text evidence="2">The sequence shown here is derived from an EMBL/GenBank/DDBJ whole genome shotgun (WGS) entry which is preliminary data.</text>
</comment>
<reference evidence="2 3" key="1">
    <citation type="submission" date="2019-08" db="EMBL/GenBank/DDBJ databases">
        <title>In-depth cultivation of the pig gut microbiome towards novel bacterial diversity and tailored functional studies.</title>
        <authorList>
            <person name="Wylensek D."/>
            <person name="Hitch T.C.A."/>
            <person name="Clavel T."/>
        </authorList>
    </citation>
    <scope>NUCLEOTIDE SEQUENCE [LARGE SCALE GENOMIC DNA]</scope>
    <source>
        <strain evidence="2 3">WCA-693-APC-5D-A</strain>
    </source>
</reference>
<evidence type="ECO:0000313" key="2">
    <source>
        <dbReference type="EMBL" id="MSU08840.1"/>
    </source>
</evidence>
<dbReference type="Pfam" id="PF04168">
    <property type="entry name" value="Alpha-E"/>
    <property type="match status" value="1"/>
</dbReference>
<accession>A0A6I2UH10</accession>
<name>A0A6I2UH10_9FIRM</name>
<gene>
    <name evidence="2" type="ORF">FYJ84_07580</name>
</gene>
<dbReference type="EMBL" id="VUNR01000013">
    <property type="protein sequence ID" value="MSU08840.1"/>
    <property type="molecule type" value="Genomic_DNA"/>
</dbReference>
<proteinExistence type="predicted"/>
<dbReference type="AlphaFoldDB" id="A0A6I2UH10"/>
<dbReference type="InterPro" id="IPR007296">
    <property type="entry name" value="DUF403"/>
</dbReference>
<evidence type="ECO:0000259" key="1">
    <source>
        <dbReference type="Pfam" id="PF04168"/>
    </source>
</evidence>
<dbReference type="RefSeq" id="WP_154407006.1">
    <property type="nucleotide sequence ID" value="NZ_JAQXJM010000010.1"/>
</dbReference>
<keyword evidence="3" id="KW-1185">Reference proteome</keyword>
<sequence>MDFISLSKTNRLFWLGRYYERVSLSIRHMMGAYDAMIDTNTFDYAEYCRQIGICNKYESVEDFFQHYIFDAHDPDSIRSAAEQMLGNGMVLRETIGSSTLAYLQMAVYTLDEGAEDEVIGLKLLQVLDNLMAFRGCYDDFIAEDAVRNTIKCGASVERLSYTLRTGLREEFLLEELQKLQKRLTWSNLQTAALPMQSIIRMERILDGRNPEDEISREDFLNAVEGLFLV</sequence>
<protein>
    <submittedName>
        <fullName evidence="2">Alpha-E domain-containing protein</fullName>
    </submittedName>
</protein>